<feature type="domain" description="3D" evidence="3">
    <location>
        <begin position="209"/>
        <end position="268"/>
    </location>
</feature>
<dbReference type="KEGG" id="stim:H1B31_03895"/>
<dbReference type="CDD" id="cd22786">
    <property type="entry name" value="DPBB_YuiC-like"/>
    <property type="match status" value="1"/>
</dbReference>
<organism evidence="4 5">
    <name type="scientific">Selenomonas timonae</name>
    <dbReference type="NCBI Taxonomy" id="2754044"/>
    <lineage>
        <taxon>Bacteria</taxon>
        <taxon>Bacillati</taxon>
        <taxon>Bacillota</taxon>
        <taxon>Negativicutes</taxon>
        <taxon>Selenomonadales</taxon>
        <taxon>Selenomonadaceae</taxon>
        <taxon>Selenomonas</taxon>
    </lineage>
</organism>
<dbReference type="EMBL" id="CP060204">
    <property type="protein sequence ID" value="QNH55082.1"/>
    <property type="molecule type" value="Genomic_DNA"/>
</dbReference>
<dbReference type="PANTHER" id="PTHR39160">
    <property type="entry name" value="CELL WALL-BINDING PROTEIN YOCH"/>
    <property type="match status" value="1"/>
</dbReference>
<dbReference type="PANTHER" id="PTHR39160:SF4">
    <property type="entry name" value="RESUSCITATION-PROMOTING FACTOR RPFB"/>
    <property type="match status" value="1"/>
</dbReference>
<dbReference type="SUPFAM" id="SSF50685">
    <property type="entry name" value="Barwin-like endoglucanases"/>
    <property type="match status" value="1"/>
</dbReference>
<dbReference type="GO" id="GO:0019867">
    <property type="term" value="C:outer membrane"/>
    <property type="evidence" value="ECO:0007669"/>
    <property type="project" value="InterPro"/>
</dbReference>
<name>A0A7G7VLT9_9FIRM</name>
<keyword evidence="1" id="KW-0732">Signal</keyword>
<evidence type="ECO:0000313" key="5">
    <source>
        <dbReference type="Proteomes" id="UP000515480"/>
    </source>
</evidence>
<evidence type="ECO:0000313" key="4">
    <source>
        <dbReference type="EMBL" id="QNH55082.1"/>
    </source>
</evidence>
<dbReference type="InterPro" id="IPR036908">
    <property type="entry name" value="RlpA-like_sf"/>
</dbReference>
<dbReference type="Gene3D" id="2.40.40.10">
    <property type="entry name" value="RlpA-like domain"/>
    <property type="match status" value="1"/>
</dbReference>
<dbReference type="Pfam" id="PF06725">
    <property type="entry name" value="3D"/>
    <property type="match status" value="1"/>
</dbReference>
<dbReference type="RefSeq" id="WP_185980968.1">
    <property type="nucleotide sequence ID" value="NZ_CP060204.1"/>
</dbReference>
<accession>A0A7G7VLT9</accession>
<evidence type="ECO:0000259" key="3">
    <source>
        <dbReference type="Pfam" id="PF06725"/>
    </source>
</evidence>
<evidence type="ECO:0000259" key="2">
    <source>
        <dbReference type="Pfam" id="PF03990"/>
    </source>
</evidence>
<sequence length="269" mass="29435">MQWKKLGQLIQTKKNTMFCATLAGMMLLSSGFTMNGLPKNLQRVSVHVDGQTITDMTVQTRPNDIFEKLGVKLGAKDSYEVFHSEDERHTEISVRRAVPVSITFWDDTQAVMTSGRTVGDVMAEYGYNPNEVDVSPSADTPVTADLHIQLTENEQAAEQRRAREREADRVSRGIPRYRAAYTMHASAYLPSDGGGSGITATGMVARHGVVAVDPNVIPLGSRLYIPGYGEAIAADTGGAIVGNTIDLCMESYDEAIQFGRRNVEVYVID</sequence>
<feature type="domain" description="DUF348" evidence="2">
    <location>
        <begin position="108"/>
        <end position="139"/>
    </location>
</feature>
<dbReference type="AlphaFoldDB" id="A0A7G7VLT9"/>
<dbReference type="InterPro" id="IPR051933">
    <property type="entry name" value="Resuscitation_pf_RpfB"/>
</dbReference>
<dbReference type="GO" id="GO:0004553">
    <property type="term" value="F:hydrolase activity, hydrolyzing O-glycosyl compounds"/>
    <property type="evidence" value="ECO:0007669"/>
    <property type="project" value="InterPro"/>
</dbReference>
<dbReference type="InterPro" id="IPR007137">
    <property type="entry name" value="DUF348"/>
</dbReference>
<reference evidence="4 5" key="1">
    <citation type="submission" date="2020-07" db="EMBL/GenBank/DDBJ databases">
        <title>Complete genome and description of Selenomonas timonensis sp. nov., a new bacterium isolated from a gingivitis subject.</title>
        <authorList>
            <person name="Antezack A."/>
        </authorList>
    </citation>
    <scope>NUCLEOTIDE SEQUENCE [LARGE SCALE GENOMIC DNA]</scope>
    <source>
        <strain evidence="4 5">Marseille-Q3039</strain>
    </source>
</reference>
<keyword evidence="5" id="KW-1185">Reference proteome</keyword>
<protein>
    <submittedName>
        <fullName evidence="4">DUF348 domain-containing protein</fullName>
    </submittedName>
</protein>
<dbReference type="Pfam" id="PF03990">
    <property type="entry name" value="DUF348"/>
    <property type="match status" value="1"/>
</dbReference>
<evidence type="ECO:0000256" key="1">
    <source>
        <dbReference type="ARBA" id="ARBA00022729"/>
    </source>
</evidence>
<proteinExistence type="predicted"/>
<dbReference type="GO" id="GO:0009254">
    <property type="term" value="P:peptidoglycan turnover"/>
    <property type="evidence" value="ECO:0007669"/>
    <property type="project" value="InterPro"/>
</dbReference>
<gene>
    <name evidence="4" type="ORF">H1B31_03895</name>
</gene>
<dbReference type="InterPro" id="IPR010611">
    <property type="entry name" value="3D_dom"/>
</dbReference>
<dbReference type="Proteomes" id="UP000515480">
    <property type="component" value="Chromosome"/>
</dbReference>